<sequence>MGSLRLSHATPQPQPQLTIGFPSTPQIFSISAVTFTHTSSASSASSSILRCKSSRRLQANQRLLAIFATNPKSPNEGSNVNETSNAAQGPPILTILAGFLIFFLFCWIIGSIIMWLISLIVNVPAAK</sequence>
<gene>
    <name evidence="3" type="primary">LOC113855599</name>
</gene>
<feature type="transmembrane region" description="Helical" evidence="1">
    <location>
        <begin position="92"/>
        <end position="121"/>
    </location>
</feature>
<name>A0A8B8KGZ4_ABRPR</name>
<evidence type="ECO:0000313" key="3">
    <source>
        <dbReference type="RefSeq" id="XP_027343031.1"/>
    </source>
</evidence>
<dbReference type="OrthoDB" id="783284at2759"/>
<reference evidence="2" key="1">
    <citation type="journal article" date="2019" name="Toxins">
        <title>Detection of Abrin-Like and Prepropulchellin-Like Toxin Genes and Transcripts Using Whole Genome Sequencing and Full-Length Transcript Sequencing of Abrus precatorius.</title>
        <authorList>
            <person name="Hovde B.T."/>
            <person name="Daligault H.E."/>
            <person name="Hanschen E.R."/>
            <person name="Kunde Y.A."/>
            <person name="Johnson M.B."/>
            <person name="Starkenburg S.R."/>
            <person name="Johnson S.L."/>
        </authorList>
    </citation>
    <scope>NUCLEOTIDE SEQUENCE [LARGE SCALE GENOMIC DNA]</scope>
</reference>
<organism evidence="2 3">
    <name type="scientific">Abrus precatorius</name>
    <name type="common">Indian licorice</name>
    <name type="synonym">Glycine abrus</name>
    <dbReference type="NCBI Taxonomy" id="3816"/>
    <lineage>
        <taxon>Eukaryota</taxon>
        <taxon>Viridiplantae</taxon>
        <taxon>Streptophyta</taxon>
        <taxon>Embryophyta</taxon>
        <taxon>Tracheophyta</taxon>
        <taxon>Spermatophyta</taxon>
        <taxon>Magnoliopsida</taxon>
        <taxon>eudicotyledons</taxon>
        <taxon>Gunneridae</taxon>
        <taxon>Pentapetalae</taxon>
        <taxon>rosids</taxon>
        <taxon>fabids</taxon>
        <taxon>Fabales</taxon>
        <taxon>Fabaceae</taxon>
        <taxon>Papilionoideae</taxon>
        <taxon>50 kb inversion clade</taxon>
        <taxon>NPAAA clade</taxon>
        <taxon>indigoferoid/millettioid clade</taxon>
        <taxon>Abreae</taxon>
        <taxon>Abrus</taxon>
    </lineage>
</organism>
<reference evidence="3" key="2">
    <citation type="submission" date="2025-08" db="UniProtKB">
        <authorList>
            <consortium name="RefSeq"/>
        </authorList>
    </citation>
    <scope>IDENTIFICATION</scope>
    <source>
        <tissue evidence="3">Young leaves</tissue>
    </source>
</reference>
<keyword evidence="1" id="KW-0472">Membrane</keyword>
<evidence type="ECO:0000313" key="2">
    <source>
        <dbReference type="Proteomes" id="UP000694853"/>
    </source>
</evidence>
<dbReference type="RefSeq" id="XP_027343031.1">
    <property type="nucleotide sequence ID" value="XM_027487230.1"/>
</dbReference>
<protein>
    <submittedName>
        <fullName evidence="3">Uncharacterized protein LOC113855599</fullName>
    </submittedName>
</protein>
<keyword evidence="1" id="KW-0812">Transmembrane</keyword>
<dbReference type="KEGG" id="aprc:113855599"/>
<keyword evidence="2" id="KW-1185">Reference proteome</keyword>
<proteinExistence type="predicted"/>
<keyword evidence="1" id="KW-1133">Transmembrane helix</keyword>
<dbReference type="GeneID" id="113855599"/>
<dbReference type="Proteomes" id="UP000694853">
    <property type="component" value="Unplaced"/>
</dbReference>
<accession>A0A8B8KGZ4</accession>
<evidence type="ECO:0000256" key="1">
    <source>
        <dbReference type="SAM" id="Phobius"/>
    </source>
</evidence>
<dbReference type="AlphaFoldDB" id="A0A8B8KGZ4"/>